<organism evidence="1">
    <name type="scientific">Anguilla anguilla</name>
    <name type="common">European freshwater eel</name>
    <name type="synonym">Muraena anguilla</name>
    <dbReference type="NCBI Taxonomy" id="7936"/>
    <lineage>
        <taxon>Eukaryota</taxon>
        <taxon>Metazoa</taxon>
        <taxon>Chordata</taxon>
        <taxon>Craniata</taxon>
        <taxon>Vertebrata</taxon>
        <taxon>Euteleostomi</taxon>
        <taxon>Actinopterygii</taxon>
        <taxon>Neopterygii</taxon>
        <taxon>Teleostei</taxon>
        <taxon>Anguilliformes</taxon>
        <taxon>Anguillidae</taxon>
        <taxon>Anguilla</taxon>
    </lineage>
</organism>
<proteinExistence type="predicted"/>
<accession>A0A0E9R636</accession>
<dbReference type="EMBL" id="GBXM01083993">
    <property type="protein sequence ID" value="JAH24584.1"/>
    <property type="molecule type" value="Transcribed_RNA"/>
</dbReference>
<evidence type="ECO:0000313" key="1">
    <source>
        <dbReference type="EMBL" id="JAH24584.1"/>
    </source>
</evidence>
<name>A0A0E9R636_ANGAN</name>
<sequence>MCTSVLTCP</sequence>
<protein>
    <submittedName>
        <fullName evidence="1">Uncharacterized protein</fullName>
    </submittedName>
</protein>
<reference evidence="1" key="1">
    <citation type="submission" date="2014-11" db="EMBL/GenBank/DDBJ databases">
        <authorList>
            <person name="Amaro Gonzalez C."/>
        </authorList>
    </citation>
    <scope>NUCLEOTIDE SEQUENCE</scope>
</reference>
<reference evidence="1" key="2">
    <citation type="journal article" date="2015" name="Fish Shellfish Immunol.">
        <title>Early steps in the European eel (Anguilla anguilla)-Vibrio vulnificus interaction in the gills: Role of the RtxA13 toxin.</title>
        <authorList>
            <person name="Callol A."/>
            <person name="Pajuelo D."/>
            <person name="Ebbesson L."/>
            <person name="Teles M."/>
            <person name="MacKenzie S."/>
            <person name="Amaro C."/>
        </authorList>
    </citation>
    <scope>NUCLEOTIDE SEQUENCE</scope>
</reference>